<evidence type="ECO:0000256" key="1">
    <source>
        <dbReference type="ARBA" id="ARBA00022679"/>
    </source>
</evidence>
<dbReference type="STRING" id="1121307.CLCY_2c02190"/>
<dbReference type="InterPro" id="IPR036759">
    <property type="entry name" value="TPK_catalytic_sf"/>
</dbReference>
<sequence length="212" mass="23081">MKAVILVNGNITSSSKIKDVCENSDYIIAADGGANIAYKEGLFPDYIIGDMDSIREDILEYFKSLGSKIEKYPSEKDYIDTELCLNKALQIGATEVIYLGGIGDRLDHNLGNIHLLYNTIKKGISASIVSETAEVYICNGFLQVDGSIGDTVSIVPLFENIKGITLKGFKYPLNNASFDFGSVFGTCNELLSESASIEIKEGCLIVIKQLNV</sequence>
<protein>
    <recommendedName>
        <fullName evidence="5">Thiamine diphosphokinase</fullName>
        <ecNumber evidence="5">2.7.6.2</ecNumber>
    </recommendedName>
</protein>
<dbReference type="Gene3D" id="3.40.50.10240">
    <property type="entry name" value="Thiamin pyrophosphokinase, catalytic domain"/>
    <property type="match status" value="1"/>
</dbReference>
<dbReference type="PATRIC" id="fig|1121307.3.peg.1076"/>
<organism evidence="7 8">
    <name type="scientific">Clostridium cylindrosporum DSM 605</name>
    <dbReference type="NCBI Taxonomy" id="1121307"/>
    <lineage>
        <taxon>Bacteria</taxon>
        <taxon>Bacillati</taxon>
        <taxon>Bacillota</taxon>
        <taxon>Clostridia</taxon>
        <taxon>Eubacteriales</taxon>
        <taxon>Clostridiaceae</taxon>
        <taxon>Clostridium</taxon>
    </lineage>
</organism>
<keyword evidence="3 7" id="KW-0418">Kinase</keyword>
<name>A0A0J8DAX3_CLOCY</name>
<dbReference type="GO" id="GO:0016301">
    <property type="term" value="F:kinase activity"/>
    <property type="evidence" value="ECO:0007669"/>
    <property type="project" value="UniProtKB-KW"/>
</dbReference>
<evidence type="ECO:0000256" key="3">
    <source>
        <dbReference type="ARBA" id="ARBA00022777"/>
    </source>
</evidence>
<dbReference type="CDD" id="cd07995">
    <property type="entry name" value="TPK"/>
    <property type="match status" value="1"/>
</dbReference>
<dbReference type="Proteomes" id="UP000036756">
    <property type="component" value="Unassembled WGS sequence"/>
</dbReference>
<dbReference type="GO" id="GO:0004788">
    <property type="term" value="F:thiamine diphosphokinase activity"/>
    <property type="evidence" value="ECO:0007669"/>
    <property type="project" value="UniProtKB-UniRule"/>
</dbReference>
<dbReference type="SUPFAM" id="SSF63862">
    <property type="entry name" value="Thiamin pyrophosphokinase, substrate-binding domain"/>
    <property type="match status" value="1"/>
</dbReference>
<dbReference type="Pfam" id="PF04263">
    <property type="entry name" value="TPK_catalytic"/>
    <property type="match status" value="1"/>
</dbReference>
<dbReference type="InterPro" id="IPR053149">
    <property type="entry name" value="TPK"/>
</dbReference>
<dbReference type="GO" id="GO:0005524">
    <property type="term" value="F:ATP binding"/>
    <property type="evidence" value="ECO:0007669"/>
    <property type="project" value="UniProtKB-KW"/>
</dbReference>
<keyword evidence="4" id="KW-0067">ATP-binding</keyword>
<dbReference type="InterPro" id="IPR006282">
    <property type="entry name" value="Thi_PPkinase"/>
</dbReference>
<keyword evidence="8" id="KW-1185">Reference proteome</keyword>
<reference evidence="7 8" key="1">
    <citation type="submission" date="2015-06" db="EMBL/GenBank/DDBJ databases">
        <title>Draft genome sequence of the purine-degrading Clostridium cylindrosporum HC-1 (DSM 605).</title>
        <authorList>
            <person name="Poehlein A."/>
            <person name="Schiel-Bengelsdorf B."/>
            <person name="Bengelsdorf F."/>
            <person name="Daniel R."/>
            <person name="Duerre P."/>
        </authorList>
    </citation>
    <scope>NUCLEOTIDE SEQUENCE [LARGE SCALE GENOMIC DNA]</scope>
    <source>
        <strain evidence="7 8">DSM 605</strain>
    </source>
</reference>
<evidence type="ECO:0000256" key="4">
    <source>
        <dbReference type="ARBA" id="ARBA00022840"/>
    </source>
</evidence>
<dbReference type="EMBL" id="LFVU01000027">
    <property type="protein sequence ID" value="KMT21459.1"/>
    <property type="molecule type" value="Genomic_DNA"/>
</dbReference>
<dbReference type="GO" id="GO:0006772">
    <property type="term" value="P:thiamine metabolic process"/>
    <property type="evidence" value="ECO:0007669"/>
    <property type="project" value="UniProtKB-UniRule"/>
</dbReference>
<comment type="caution">
    <text evidence="7">The sequence shown here is derived from an EMBL/GenBank/DDBJ whole genome shotgun (WGS) entry which is preliminary data.</text>
</comment>
<evidence type="ECO:0000313" key="7">
    <source>
        <dbReference type="EMBL" id="KMT21459.1"/>
    </source>
</evidence>
<dbReference type="AlphaFoldDB" id="A0A0J8DAX3"/>
<dbReference type="GO" id="GO:0009229">
    <property type="term" value="P:thiamine diphosphate biosynthetic process"/>
    <property type="evidence" value="ECO:0007669"/>
    <property type="project" value="InterPro"/>
</dbReference>
<dbReference type="InterPro" id="IPR007371">
    <property type="entry name" value="TPK_catalytic"/>
</dbReference>
<dbReference type="SMART" id="SM00983">
    <property type="entry name" value="TPK_B1_binding"/>
    <property type="match status" value="1"/>
</dbReference>
<proteinExistence type="predicted"/>
<gene>
    <name evidence="7" type="ORF">CLCY_2c02190</name>
</gene>
<dbReference type="GO" id="GO:0030975">
    <property type="term" value="F:thiamine binding"/>
    <property type="evidence" value="ECO:0007669"/>
    <property type="project" value="InterPro"/>
</dbReference>
<dbReference type="PANTHER" id="PTHR41299">
    <property type="entry name" value="THIAMINE PYROPHOSPHOKINASE"/>
    <property type="match status" value="1"/>
</dbReference>
<dbReference type="InterPro" id="IPR007373">
    <property type="entry name" value="Thiamin_PyroPKinase_B1-bd"/>
</dbReference>
<evidence type="ECO:0000256" key="2">
    <source>
        <dbReference type="ARBA" id="ARBA00022741"/>
    </source>
</evidence>
<dbReference type="PANTHER" id="PTHR41299:SF1">
    <property type="entry name" value="THIAMINE PYROPHOSPHOKINASE"/>
    <property type="match status" value="1"/>
</dbReference>
<evidence type="ECO:0000256" key="5">
    <source>
        <dbReference type="NCBIfam" id="TIGR01378"/>
    </source>
</evidence>
<dbReference type="RefSeq" id="WP_048570895.1">
    <property type="nucleotide sequence ID" value="NZ_LFVU01000027.1"/>
</dbReference>
<dbReference type="NCBIfam" id="TIGR01378">
    <property type="entry name" value="thi_PPkinase"/>
    <property type="match status" value="1"/>
</dbReference>
<accession>A0A0J8DAX3</accession>
<dbReference type="Pfam" id="PF04265">
    <property type="entry name" value="TPK_B1_binding"/>
    <property type="match status" value="1"/>
</dbReference>
<keyword evidence="2" id="KW-0547">Nucleotide-binding</keyword>
<dbReference type="SUPFAM" id="SSF63999">
    <property type="entry name" value="Thiamin pyrophosphokinase, catalytic domain"/>
    <property type="match status" value="1"/>
</dbReference>
<evidence type="ECO:0000259" key="6">
    <source>
        <dbReference type="SMART" id="SM00983"/>
    </source>
</evidence>
<keyword evidence="1 7" id="KW-0808">Transferase</keyword>
<dbReference type="EC" id="2.7.6.2" evidence="5"/>
<feature type="domain" description="Thiamin pyrophosphokinase thiamin-binding" evidence="6">
    <location>
        <begin position="146"/>
        <end position="205"/>
    </location>
</feature>
<dbReference type="InterPro" id="IPR036371">
    <property type="entry name" value="TPK_B1-bd_sf"/>
</dbReference>
<evidence type="ECO:0000313" key="8">
    <source>
        <dbReference type="Proteomes" id="UP000036756"/>
    </source>
</evidence>
<dbReference type="OrthoDB" id="9804377at2"/>